<dbReference type="Pfam" id="PF04718">
    <property type="entry name" value="ATP-synt_G"/>
    <property type="match status" value="1"/>
</dbReference>
<dbReference type="PANTHER" id="PTHR12386">
    <property type="entry name" value="ATP SYNTHASE SUBUNIT"/>
    <property type="match status" value="1"/>
</dbReference>
<dbReference type="Proteomes" id="UP000046395">
    <property type="component" value="Unassembled WGS sequence"/>
</dbReference>
<dbReference type="GO" id="GO:0031966">
    <property type="term" value="C:mitochondrial membrane"/>
    <property type="evidence" value="ECO:0007669"/>
    <property type="project" value="UniProtKB-SubCell"/>
</dbReference>
<evidence type="ECO:0000313" key="10">
    <source>
        <dbReference type="Proteomes" id="UP000046395"/>
    </source>
</evidence>
<evidence type="ECO:0000256" key="7">
    <source>
        <dbReference type="ARBA" id="ARBA00023128"/>
    </source>
</evidence>
<keyword evidence="10" id="KW-1185">Reference proteome</keyword>
<dbReference type="GO" id="GO:0045259">
    <property type="term" value="C:proton-transporting ATP synthase complex"/>
    <property type="evidence" value="ECO:0007669"/>
    <property type="project" value="UniProtKB-KW"/>
</dbReference>
<evidence type="ECO:0000256" key="9">
    <source>
        <dbReference type="ARBA" id="ARBA00023310"/>
    </source>
</evidence>
<accession>A0A5S6QJF6</accession>
<sequence>MNFAGKLTTSLASATGKLTARIQPIVESATPRVKTFLHYARHELKPPLPNEWPQITHEVRSFSKSFNPRNLSVKEAIVYTSVAVEVVLWFFAGEVVGRRHLLGYYIKPSFPPIHMERYHDWEEPEIKES</sequence>
<evidence type="ECO:0000256" key="3">
    <source>
        <dbReference type="ARBA" id="ARBA00022448"/>
    </source>
</evidence>
<evidence type="ECO:0000256" key="8">
    <source>
        <dbReference type="ARBA" id="ARBA00023136"/>
    </source>
</evidence>
<keyword evidence="5" id="KW-0375">Hydrogen ion transport</keyword>
<keyword evidence="8" id="KW-0472">Membrane</keyword>
<keyword evidence="7" id="KW-0496">Mitochondrion</keyword>
<protein>
    <submittedName>
        <fullName evidence="11">ATP synthase subunit</fullName>
    </submittedName>
</protein>
<dbReference type="AlphaFoldDB" id="A0A5S6QJF6"/>
<evidence type="ECO:0000256" key="4">
    <source>
        <dbReference type="ARBA" id="ARBA00022547"/>
    </source>
</evidence>
<name>A0A5S6QJF6_TRIMR</name>
<keyword evidence="9" id="KW-0066">ATP synthesis</keyword>
<proteinExistence type="inferred from homology"/>
<evidence type="ECO:0000256" key="5">
    <source>
        <dbReference type="ARBA" id="ARBA00022781"/>
    </source>
</evidence>
<keyword evidence="6" id="KW-0406">Ion transport</keyword>
<evidence type="ECO:0000256" key="1">
    <source>
        <dbReference type="ARBA" id="ARBA00004325"/>
    </source>
</evidence>
<comment type="subcellular location">
    <subcellularLocation>
        <location evidence="1">Mitochondrion membrane</location>
    </subcellularLocation>
</comment>
<dbReference type="WBParaSite" id="TMUE_2000007294.1">
    <property type="protein sequence ID" value="TMUE_2000007294.1"/>
    <property type="gene ID" value="WBGene00290624"/>
</dbReference>
<comment type="similarity">
    <text evidence="2">Belongs to the ATPase g subunit family.</text>
</comment>
<organism evidence="10 11">
    <name type="scientific">Trichuris muris</name>
    <name type="common">Mouse whipworm</name>
    <dbReference type="NCBI Taxonomy" id="70415"/>
    <lineage>
        <taxon>Eukaryota</taxon>
        <taxon>Metazoa</taxon>
        <taxon>Ecdysozoa</taxon>
        <taxon>Nematoda</taxon>
        <taxon>Enoplea</taxon>
        <taxon>Dorylaimia</taxon>
        <taxon>Trichinellida</taxon>
        <taxon>Trichuridae</taxon>
        <taxon>Trichuris</taxon>
    </lineage>
</organism>
<evidence type="ECO:0000313" key="11">
    <source>
        <dbReference type="WBParaSite" id="TMUE_2000007294.1"/>
    </source>
</evidence>
<dbReference type="InterPro" id="IPR006808">
    <property type="entry name" value="ATP_synth_F0_gsu_mt"/>
</dbReference>
<evidence type="ECO:0000256" key="2">
    <source>
        <dbReference type="ARBA" id="ARBA00005699"/>
    </source>
</evidence>
<keyword evidence="3" id="KW-0813">Transport</keyword>
<evidence type="ECO:0000256" key="6">
    <source>
        <dbReference type="ARBA" id="ARBA00023065"/>
    </source>
</evidence>
<dbReference type="STRING" id="70415.A0A5S6QJF6"/>
<dbReference type="GO" id="GO:0015986">
    <property type="term" value="P:proton motive force-driven ATP synthesis"/>
    <property type="evidence" value="ECO:0007669"/>
    <property type="project" value="InterPro"/>
</dbReference>
<keyword evidence="4" id="KW-0138">CF(0)</keyword>
<dbReference type="GO" id="GO:0015078">
    <property type="term" value="F:proton transmembrane transporter activity"/>
    <property type="evidence" value="ECO:0007669"/>
    <property type="project" value="InterPro"/>
</dbReference>
<reference evidence="11" key="1">
    <citation type="submission" date="2019-12" db="UniProtKB">
        <authorList>
            <consortium name="WormBaseParasite"/>
        </authorList>
    </citation>
    <scope>IDENTIFICATION</scope>
</reference>